<evidence type="ECO:0000313" key="5">
    <source>
        <dbReference type="Proteomes" id="UP000823635"/>
    </source>
</evidence>
<dbReference type="EMBL" id="JADINB010000090">
    <property type="protein sequence ID" value="MBO8429087.1"/>
    <property type="molecule type" value="Genomic_DNA"/>
</dbReference>
<proteinExistence type="predicted"/>
<dbReference type="PANTHER" id="PTHR45266:SF3">
    <property type="entry name" value="OXALOACETATE DECARBOXYLASE ALPHA CHAIN"/>
    <property type="match status" value="1"/>
</dbReference>
<dbReference type="PROSITE" id="PS50968">
    <property type="entry name" value="BIOTINYL_LIPOYL"/>
    <property type="match status" value="1"/>
</dbReference>
<dbReference type="Proteomes" id="UP000823635">
    <property type="component" value="Unassembled WGS sequence"/>
</dbReference>
<dbReference type="PROSITE" id="PS00188">
    <property type="entry name" value="BIOTIN"/>
    <property type="match status" value="1"/>
</dbReference>
<evidence type="ECO:0000313" key="4">
    <source>
        <dbReference type="EMBL" id="MBO8429087.1"/>
    </source>
</evidence>
<feature type="region of interest" description="Disordered" evidence="2">
    <location>
        <begin position="51"/>
        <end position="76"/>
    </location>
</feature>
<organism evidence="4 5">
    <name type="scientific">Candidatus Egerieousia excrementavium</name>
    <dbReference type="NCBI Taxonomy" id="2840778"/>
    <lineage>
        <taxon>Bacteria</taxon>
        <taxon>Pseudomonadati</taxon>
        <taxon>Bacteroidota</taxon>
        <taxon>Bacteroidia</taxon>
        <taxon>Bacteroidales</taxon>
        <taxon>Candidatus Egerieousia</taxon>
    </lineage>
</organism>
<reference evidence="4" key="1">
    <citation type="submission" date="2020-10" db="EMBL/GenBank/DDBJ databases">
        <authorList>
            <person name="Gilroy R."/>
        </authorList>
    </citation>
    <scope>NUCLEOTIDE SEQUENCE</scope>
    <source>
        <strain evidence="4">15467</strain>
    </source>
</reference>
<evidence type="ECO:0000259" key="3">
    <source>
        <dbReference type="PROSITE" id="PS50968"/>
    </source>
</evidence>
<keyword evidence="1" id="KW-0092">Biotin</keyword>
<gene>
    <name evidence="4" type="ORF">IAC68_04035</name>
</gene>
<evidence type="ECO:0000256" key="2">
    <source>
        <dbReference type="SAM" id="MobiDB-lite"/>
    </source>
</evidence>
<dbReference type="FunFam" id="2.40.50.100:FF:000003">
    <property type="entry name" value="Acetyl-CoA carboxylase biotin carboxyl carrier protein"/>
    <property type="match status" value="1"/>
</dbReference>
<dbReference type="InterPro" id="IPR050709">
    <property type="entry name" value="Biotin_Carboxyl_Carrier/Decarb"/>
</dbReference>
<evidence type="ECO:0000256" key="1">
    <source>
        <dbReference type="ARBA" id="ARBA00023267"/>
    </source>
</evidence>
<accession>A0A9D9DL84</accession>
<dbReference type="InterPro" id="IPR000089">
    <property type="entry name" value="Biotin_lipoyl"/>
</dbReference>
<dbReference type="Pfam" id="PF00364">
    <property type="entry name" value="Biotin_lipoyl"/>
    <property type="match status" value="1"/>
</dbReference>
<protein>
    <submittedName>
        <fullName evidence="4">Biotin/lipoyl-binding protein</fullName>
    </submittedName>
</protein>
<dbReference type="Gene3D" id="2.40.50.100">
    <property type="match status" value="1"/>
</dbReference>
<name>A0A9D9DL84_9BACT</name>
<reference evidence="4" key="2">
    <citation type="journal article" date="2021" name="PeerJ">
        <title>Extensive microbial diversity within the chicken gut microbiome revealed by metagenomics and culture.</title>
        <authorList>
            <person name="Gilroy R."/>
            <person name="Ravi A."/>
            <person name="Getino M."/>
            <person name="Pursley I."/>
            <person name="Horton D.L."/>
            <person name="Alikhan N.F."/>
            <person name="Baker D."/>
            <person name="Gharbi K."/>
            <person name="Hall N."/>
            <person name="Watson M."/>
            <person name="Adriaenssens E.M."/>
            <person name="Foster-Nyarko E."/>
            <person name="Jarju S."/>
            <person name="Secka A."/>
            <person name="Antonio M."/>
            <person name="Oren A."/>
            <person name="Chaudhuri R.R."/>
            <person name="La Ragione R."/>
            <person name="Hildebrand F."/>
            <person name="Pallen M.J."/>
        </authorList>
    </citation>
    <scope>NUCLEOTIDE SEQUENCE</scope>
    <source>
        <strain evidence="4">15467</strain>
    </source>
</reference>
<dbReference type="InterPro" id="IPR011053">
    <property type="entry name" value="Single_hybrid_motif"/>
</dbReference>
<feature type="domain" description="Lipoyl-binding" evidence="3">
    <location>
        <begin position="62"/>
        <end position="145"/>
    </location>
</feature>
<dbReference type="InterPro" id="IPR001882">
    <property type="entry name" value="Biotin_BS"/>
</dbReference>
<dbReference type="AlphaFoldDB" id="A0A9D9DL84"/>
<dbReference type="CDD" id="cd06850">
    <property type="entry name" value="biotinyl_domain"/>
    <property type="match status" value="1"/>
</dbReference>
<dbReference type="PANTHER" id="PTHR45266">
    <property type="entry name" value="OXALOACETATE DECARBOXYLASE ALPHA CHAIN"/>
    <property type="match status" value="1"/>
</dbReference>
<sequence>MKEYKLKINGNDYAVTVKDVDDTVAEVEVNGTPFKVEFEKPITKRPVVVSKPASPKATPAGVPEVKVTKPATGGSGATVTSPLPGIILEISCKEGDTVKKGQKLLVLEAMKMENVIEATADGQVTSIKVNKGDSVLEGAPLVIIG</sequence>
<dbReference type="SUPFAM" id="SSF51230">
    <property type="entry name" value="Single hybrid motif"/>
    <property type="match status" value="1"/>
</dbReference>
<comment type="caution">
    <text evidence="4">The sequence shown here is derived from an EMBL/GenBank/DDBJ whole genome shotgun (WGS) entry which is preliminary data.</text>
</comment>